<dbReference type="SUPFAM" id="SSF158544">
    <property type="entry name" value="GspK insert domain-like"/>
    <property type="match status" value="1"/>
</dbReference>
<keyword evidence="9 10" id="KW-0472">Membrane</keyword>
<evidence type="ECO:0000256" key="4">
    <source>
        <dbReference type="ARBA" id="ARBA00022475"/>
    </source>
</evidence>
<dbReference type="InterPro" id="IPR038072">
    <property type="entry name" value="GspK_central_sf"/>
</dbReference>
<dbReference type="AlphaFoldDB" id="A0AAW9RRG9"/>
<evidence type="ECO:0000256" key="2">
    <source>
        <dbReference type="ARBA" id="ARBA00007246"/>
    </source>
</evidence>
<sequence length="309" mass="33028">MRVLSHRRRDGGYVTVLVLTVAGLLAALVSATLHVSRPSFGQAVINADELQVNGLLEAGVAAVGYALFAGKTTIKDVDGQILPFETGAIRLSVKSEAGRIDLNGAHPKLLAGVYMLAGGGAMPPQTFAARILDWRDTDDKARPGGGAERDEYQGLGLAYGPRNAPFQSVSDLRFLPGMTEEEADAMEPYLTVFNPDGLIDPASADTPVLMAIPGMTPGQATAIVEMARNPEASPQEFRQQIRPFRTFLTPEAPEVYRVRVEARLTNGFAKSAEAVIMAGDREVPYRTLSWRDIPGALALPEQTPVTGAS</sequence>
<evidence type="ECO:0000256" key="5">
    <source>
        <dbReference type="ARBA" id="ARBA00022519"/>
    </source>
</evidence>
<evidence type="ECO:0000256" key="7">
    <source>
        <dbReference type="ARBA" id="ARBA00022927"/>
    </source>
</evidence>
<dbReference type="EMBL" id="JAZHOF010000012">
    <property type="protein sequence ID" value="MEJ8574480.1"/>
    <property type="molecule type" value="Genomic_DNA"/>
</dbReference>
<feature type="domain" description="T2SS protein K first SAM-like" evidence="11">
    <location>
        <begin position="123"/>
        <end position="193"/>
    </location>
</feature>
<evidence type="ECO:0000256" key="8">
    <source>
        <dbReference type="ARBA" id="ARBA00022989"/>
    </source>
</evidence>
<name>A0AAW9RRG9_9HYPH</name>
<dbReference type="GO" id="GO:0005886">
    <property type="term" value="C:plasma membrane"/>
    <property type="evidence" value="ECO:0007669"/>
    <property type="project" value="UniProtKB-SubCell"/>
</dbReference>
<keyword evidence="4" id="KW-1003">Cell membrane</keyword>
<dbReference type="PANTHER" id="PTHR38831:SF2">
    <property type="entry name" value="TYPE II SECRETION SYSTEM PROTEIN K"/>
    <property type="match status" value="1"/>
</dbReference>
<comment type="similarity">
    <text evidence="2">Belongs to the GSP K family.</text>
</comment>
<proteinExistence type="inferred from homology"/>
<evidence type="ECO:0000256" key="9">
    <source>
        <dbReference type="ARBA" id="ARBA00023136"/>
    </source>
</evidence>
<comment type="subcellular location">
    <subcellularLocation>
        <location evidence="1">Cell inner membrane</location>
    </subcellularLocation>
</comment>
<reference evidence="12 13" key="1">
    <citation type="submission" date="2024-02" db="EMBL/GenBank/DDBJ databases">
        <title>Genome analysis and characterization of Microbaculum marinisediminis sp. nov., isolated from marine sediment.</title>
        <authorList>
            <person name="Du Z.-J."/>
            <person name="Ye Y.-Q."/>
            <person name="Zhang Z.-R."/>
            <person name="Yuan S.-M."/>
            <person name="Zhang X.-Y."/>
        </authorList>
    </citation>
    <scope>NUCLEOTIDE SEQUENCE [LARGE SCALE GENOMIC DNA]</scope>
    <source>
        <strain evidence="12 13">SDUM1044001</strain>
    </source>
</reference>
<keyword evidence="7" id="KW-0653">Protein transport</keyword>
<dbReference type="InterPro" id="IPR049031">
    <property type="entry name" value="T2SSK_SAM-like_1st"/>
</dbReference>
<evidence type="ECO:0000259" key="11">
    <source>
        <dbReference type="Pfam" id="PF21687"/>
    </source>
</evidence>
<evidence type="ECO:0000256" key="10">
    <source>
        <dbReference type="SAM" id="Phobius"/>
    </source>
</evidence>
<feature type="transmembrane region" description="Helical" evidence="10">
    <location>
        <begin position="12"/>
        <end position="33"/>
    </location>
</feature>
<keyword evidence="13" id="KW-1185">Reference proteome</keyword>
<evidence type="ECO:0000256" key="3">
    <source>
        <dbReference type="ARBA" id="ARBA00022448"/>
    </source>
</evidence>
<keyword evidence="8 10" id="KW-1133">Transmembrane helix</keyword>
<accession>A0AAW9RRG9</accession>
<dbReference type="RefSeq" id="WP_340332182.1">
    <property type="nucleotide sequence ID" value="NZ_JAZHOF010000012.1"/>
</dbReference>
<dbReference type="InterPro" id="IPR005628">
    <property type="entry name" value="GspK"/>
</dbReference>
<dbReference type="Pfam" id="PF21687">
    <property type="entry name" value="T2SSK_1st"/>
    <property type="match status" value="1"/>
</dbReference>
<keyword evidence="3" id="KW-0813">Transport</keyword>
<organism evidence="12 13">
    <name type="scientific">Microbaculum marinum</name>
    <dbReference type="NCBI Taxonomy" id="1764581"/>
    <lineage>
        <taxon>Bacteria</taxon>
        <taxon>Pseudomonadati</taxon>
        <taxon>Pseudomonadota</taxon>
        <taxon>Alphaproteobacteria</taxon>
        <taxon>Hyphomicrobiales</taxon>
        <taxon>Tepidamorphaceae</taxon>
        <taxon>Microbaculum</taxon>
    </lineage>
</organism>
<dbReference type="PANTHER" id="PTHR38831">
    <property type="entry name" value="TYPE II SECRETION SYSTEM PROTEIN K"/>
    <property type="match status" value="1"/>
</dbReference>
<evidence type="ECO:0000313" key="13">
    <source>
        <dbReference type="Proteomes" id="UP001378188"/>
    </source>
</evidence>
<protein>
    <submittedName>
        <fullName evidence="12">Type II secretion system protein GspK</fullName>
    </submittedName>
</protein>
<comment type="caution">
    <text evidence="12">The sequence shown here is derived from an EMBL/GenBank/DDBJ whole genome shotgun (WGS) entry which is preliminary data.</text>
</comment>
<dbReference type="GO" id="GO:0009306">
    <property type="term" value="P:protein secretion"/>
    <property type="evidence" value="ECO:0007669"/>
    <property type="project" value="InterPro"/>
</dbReference>
<evidence type="ECO:0000313" key="12">
    <source>
        <dbReference type="EMBL" id="MEJ8574480.1"/>
    </source>
</evidence>
<dbReference type="Proteomes" id="UP001378188">
    <property type="component" value="Unassembled WGS sequence"/>
</dbReference>
<gene>
    <name evidence="12" type="ORF">V3328_23580</name>
</gene>
<keyword evidence="6 10" id="KW-0812">Transmembrane</keyword>
<evidence type="ECO:0000256" key="6">
    <source>
        <dbReference type="ARBA" id="ARBA00022692"/>
    </source>
</evidence>
<keyword evidence="5" id="KW-0997">Cell inner membrane</keyword>
<dbReference type="Gene3D" id="1.10.40.60">
    <property type="entry name" value="EpsJ-like"/>
    <property type="match status" value="1"/>
</dbReference>
<evidence type="ECO:0000256" key="1">
    <source>
        <dbReference type="ARBA" id="ARBA00004533"/>
    </source>
</evidence>